<protein>
    <submittedName>
        <fullName evidence="7">Murein DD-endopeptidase MepH</fullName>
        <ecNumber evidence="7">3.4.-.-</ecNumber>
    </submittedName>
</protein>
<feature type="compositionally biased region" description="Low complexity" evidence="5">
    <location>
        <begin position="45"/>
        <end position="54"/>
    </location>
</feature>
<dbReference type="PANTHER" id="PTHR47053:SF1">
    <property type="entry name" value="MUREIN DD-ENDOPEPTIDASE MEPH-RELATED"/>
    <property type="match status" value="1"/>
</dbReference>
<dbReference type="Pfam" id="PF00877">
    <property type="entry name" value="NLPC_P60"/>
    <property type="match status" value="1"/>
</dbReference>
<feature type="domain" description="NlpC/P60" evidence="6">
    <location>
        <begin position="67"/>
        <end position="191"/>
    </location>
</feature>
<accession>A0A5E4WQ46</accession>
<dbReference type="EMBL" id="CABPSD010000010">
    <property type="protein sequence ID" value="VVE26948.1"/>
    <property type="molecule type" value="Genomic_DNA"/>
</dbReference>
<dbReference type="AlphaFoldDB" id="A0A5E4WQ46"/>
<dbReference type="PANTHER" id="PTHR47053">
    <property type="entry name" value="MUREIN DD-ENDOPEPTIDASE MEPH-RELATED"/>
    <property type="match status" value="1"/>
</dbReference>
<organism evidence="7 8">
    <name type="scientific">Pandoraea morbifera</name>
    <dbReference type="NCBI Taxonomy" id="2508300"/>
    <lineage>
        <taxon>Bacteria</taxon>
        <taxon>Pseudomonadati</taxon>
        <taxon>Pseudomonadota</taxon>
        <taxon>Betaproteobacteria</taxon>
        <taxon>Burkholderiales</taxon>
        <taxon>Burkholderiaceae</taxon>
        <taxon>Pandoraea</taxon>
    </lineage>
</organism>
<dbReference type="GO" id="GO:0006508">
    <property type="term" value="P:proteolysis"/>
    <property type="evidence" value="ECO:0007669"/>
    <property type="project" value="UniProtKB-KW"/>
</dbReference>
<dbReference type="GO" id="GO:0008234">
    <property type="term" value="F:cysteine-type peptidase activity"/>
    <property type="evidence" value="ECO:0007669"/>
    <property type="project" value="UniProtKB-KW"/>
</dbReference>
<dbReference type="SUPFAM" id="SSF54001">
    <property type="entry name" value="Cysteine proteinases"/>
    <property type="match status" value="1"/>
</dbReference>
<dbReference type="InterPro" id="IPR051202">
    <property type="entry name" value="Peptidase_C40"/>
</dbReference>
<sequence length="295" mass="30911">MRNQRSLSTSRFAARHAPSSATVLNAPWRSIAVLALTLLVAACSSGPSVRSGSSANYGNRTMGPERSAGQEEITLEAMSLVGIPYRYGGNTPDSGFDCSGLVRYVVARAAGVNLPRTTADMSGVGTVLERDELASGDLIFFNTTGRAHSHVGIYVGQGKFVHAPNSGGTVRLESLYIPYWARRIDGVRRVAANKAPAGNTTYVNRTPSPAPVEAQKPNVAPSPTPAIAAYNAYTNHTAGTTEPPASAAPNDRPLTASTPSPMDTSRVLPPSSTANLSTPPSQDDDPIARFANSSM</sequence>
<evidence type="ECO:0000313" key="8">
    <source>
        <dbReference type="Proteomes" id="UP000368474"/>
    </source>
</evidence>
<reference evidence="7 8" key="1">
    <citation type="submission" date="2019-08" db="EMBL/GenBank/DDBJ databases">
        <authorList>
            <person name="Peeters C."/>
        </authorList>
    </citation>
    <scope>NUCLEOTIDE SEQUENCE [LARGE SCALE GENOMIC DNA]</scope>
    <source>
        <strain evidence="7 8">LMG 31116</strain>
    </source>
</reference>
<keyword evidence="4" id="KW-0788">Thiol protease</keyword>
<dbReference type="InterPro" id="IPR038765">
    <property type="entry name" value="Papain-like_cys_pep_sf"/>
</dbReference>
<evidence type="ECO:0000259" key="6">
    <source>
        <dbReference type="PROSITE" id="PS51935"/>
    </source>
</evidence>
<feature type="region of interest" description="Disordered" evidence="5">
    <location>
        <begin position="45"/>
        <end position="68"/>
    </location>
</feature>
<evidence type="ECO:0000256" key="4">
    <source>
        <dbReference type="ARBA" id="ARBA00022807"/>
    </source>
</evidence>
<evidence type="ECO:0000256" key="1">
    <source>
        <dbReference type="ARBA" id="ARBA00007074"/>
    </source>
</evidence>
<evidence type="ECO:0000256" key="3">
    <source>
        <dbReference type="ARBA" id="ARBA00022801"/>
    </source>
</evidence>
<feature type="region of interest" description="Disordered" evidence="5">
    <location>
        <begin position="198"/>
        <end position="295"/>
    </location>
</feature>
<dbReference type="EC" id="3.4.-.-" evidence="7"/>
<name>A0A5E4WQ46_9BURK</name>
<dbReference type="Gene3D" id="3.90.1720.10">
    <property type="entry name" value="endopeptidase domain like (from Nostoc punctiforme)"/>
    <property type="match status" value="1"/>
</dbReference>
<keyword evidence="8" id="KW-1185">Reference proteome</keyword>
<dbReference type="Proteomes" id="UP000368474">
    <property type="component" value="Unassembled WGS sequence"/>
</dbReference>
<keyword evidence="3 7" id="KW-0378">Hydrolase</keyword>
<comment type="similarity">
    <text evidence="1">Belongs to the peptidase C40 family.</text>
</comment>
<feature type="compositionally biased region" description="Polar residues" evidence="5">
    <location>
        <begin position="198"/>
        <end position="207"/>
    </location>
</feature>
<feature type="compositionally biased region" description="Polar residues" evidence="5">
    <location>
        <begin position="270"/>
        <end position="281"/>
    </location>
</feature>
<gene>
    <name evidence="7" type="primary">mepH_1</name>
    <name evidence="7" type="ORF">PMO31116_03400</name>
</gene>
<evidence type="ECO:0000313" key="7">
    <source>
        <dbReference type="EMBL" id="VVE26948.1"/>
    </source>
</evidence>
<evidence type="ECO:0000256" key="5">
    <source>
        <dbReference type="SAM" id="MobiDB-lite"/>
    </source>
</evidence>
<dbReference type="PROSITE" id="PS51935">
    <property type="entry name" value="NLPC_P60"/>
    <property type="match status" value="1"/>
</dbReference>
<keyword evidence="2" id="KW-0645">Protease</keyword>
<dbReference type="InterPro" id="IPR000064">
    <property type="entry name" value="NLP_P60_dom"/>
</dbReference>
<proteinExistence type="inferred from homology"/>
<evidence type="ECO:0000256" key="2">
    <source>
        <dbReference type="ARBA" id="ARBA00022670"/>
    </source>
</evidence>